<sequence>MIDELRHFLLIVELGTFTEAARRAHLSQPALTASIQRLEAALAARLLIRGPGGATPTAAGAALVTRARAVLAALDDAKRAVAEIEGLHAGEVRVGAGATACTYLLPPTLAAFRAEHPGVHFLLREANTDDVLDALHRGDLDLGVITTDRGEPWFVDELILVAAPDLRDPAHAPFVTFARGTTSRELLERHFPDAEIVMELGSIASVKGNVRAGIGVALVSRAAARHDLSQRRLVEVPHPLTPIARPLHLVHRGVDRLPPAAARLRELLLAHPPDRPPARSGSAR</sequence>
<dbReference type="RefSeq" id="WP_224189936.1">
    <property type="nucleotide sequence ID" value="NZ_JAIRAU010000001.1"/>
</dbReference>
<evidence type="ECO:0000256" key="1">
    <source>
        <dbReference type="ARBA" id="ARBA00009437"/>
    </source>
</evidence>
<dbReference type="PANTHER" id="PTHR30126">
    <property type="entry name" value="HTH-TYPE TRANSCRIPTIONAL REGULATOR"/>
    <property type="match status" value="1"/>
</dbReference>
<accession>A0ABS7TJ11</accession>
<dbReference type="Pfam" id="PF00126">
    <property type="entry name" value="HTH_1"/>
    <property type="match status" value="1"/>
</dbReference>
<dbReference type="Proteomes" id="UP001139031">
    <property type="component" value="Unassembled WGS sequence"/>
</dbReference>
<dbReference type="PROSITE" id="PS50931">
    <property type="entry name" value="HTH_LYSR"/>
    <property type="match status" value="1"/>
</dbReference>
<dbReference type="PRINTS" id="PR00039">
    <property type="entry name" value="HTHLYSR"/>
</dbReference>
<gene>
    <name evidence="6" type="ORF">K7C98_02860</name>
</gene>
<proteinExistence type="inferred from homology"/>
<dbReference type="Pfam" id="PF03466">
    <property type="entry name" value="LysR_substrate"/>
    <property type="match status" value="1"/>
</dbReference>
<keyword evidence="2" id="KW-0805">Transcription regulation</keyword>
<organism evidence="6 7">
    <name type="scientific">Nannocystis pusilla</name>
    <dbReference type="NCBI Taxonomy" id="889268"/>
    <lineage>
        <taxon>Bacteria</taxon>
        <taxon>Pseudomonadati</taxon>
        <taxon>Myxococcota</taxon>
        <taxon>Polyangia</taxon>
        <taxon>Nannocystales</taxon>
        <taxon>Nannocystaceae</taxon>
        <taxon>Nannocystis</taxon>
    </lineage>
</organism>
<dbReference type="EMBL" id="JAIRAU010000001">
    <property type="protein sequence ID" value="MBZ5708183.1"/>
    <property type="molecule type" value="Genomic_DNA"/>
</dbReference>
<evidence type="ECO:0000313" key="6">
    <source>
        <dbReference type="EMBL" id="MBZ5708183.1"/>
    </source>
</evidence>
<keyword evidence="3" id="KW-0238">DNA-binding</keyword>
<dbReference type="InterPro" id="IPR000847">
    <property type="entry name" value="LysR_HTH_N"/>
</dbReference>
<evidence type="ECO:0000256" key="4">
    <source>
        <dbReference type="ARBA" id="ARBA00023163"/>
    </source>
</evidence>
<dbReference type="InterPro" id="IPR036388">
    <property type="entry name" value="WH-like_DNA-bd_sf"/>
</dbReference>
<dbReference type="Gene3D" id="3.40.190.290">
    <property type="match status" value="1"/>
</dbReference>
<comment type="similarity">
    <text evidence="1">Belongs to the LysR transcriptional regulatory family.</text>
</comment>
<keyword evidence="4" id="KW-0804">Transcription</keyword>
<dbReference type="SUPFAM" id="SSF46785">
    <property type="entry name" value="Winged helix' DNA-binding domain"/>
    <property type="match status" value="1"/>
</dbReference>
<dbReference type="Gene3D" id="1.10.10.10">
    <property type="entry name" value="Winged helix-like DNA-binding domain superfamily/Winged helix DNA-binding domain"/>
    <property type="match status" value="1"/>
</dbReference>
<dbReference type="SUPFAM" id="SSF53850">
    <property type="entry name" value="Periplasmic binding protein-like II"/>
    <property type="match status" value="1"/>
</dbReference>
<dbReference type="InterPro" id="IPR005119">
    <property type="entry name" value="LysR_subst-bd"/>
</dbReference>
<feature type="domain" description="HTH lysR-type" evidence="5">
    <location>
        <begin position="1"/>
        <end position="57"/>
    </location>
</feature>
<evidence type="ECO:0000313" key="7">
    <source>
        <dbReference type="Proteomes" id="UP001139031"/>
    </source>
</evidence>
<evidence type="ECO:0000256" key="2">
    <source>
        <dbReference type="ARBA" id="ARBA00023015"/>
    </source>
</evidence>
<comment type="caution">
    <text evidence="6">The sequence shown here is derived from an EMBL/GenBank/DDBJ whole genome shotgun (WGS) entry which is preliminary data.</text>
</comment>
<keyword evidence="7" id="KW-1185">Reference proteome</keyword>
<reference evidence="6" key="1">
    <citation type="submission" date="2021-08" db="EMBL/GenBank/DDBJ databases">
        <authorList>
            <person name="Stevens D.C."/>
        </authorList>
    </citation>
    <scope>NUCLEOTIDE SEQUENCE</scope>
    <source>
        <strain evidence="6">DSM 53165</strain>
    </source>
</reference>
<evidence type="ECO:0000256" key="3">
    <source>
        <dbReference type="ARBA" id="ARBA00023125"/>
    </source>
</evidence>
<evidence type="ECO:0000259" key="5">
    <source>
        <dbReference type="PROSITE" id="PS50931"/>
    </source>
</evidence>
<dbReference type="PANTHER" id="PTHR30126:SF39">
    <property type="entry name" value="HTH-TYPE TRANSCRIPTIONAL REGULATOR CYSL"/>
    <property type="match status" value="1"/>
</dbReference>
<dbReference type="InterPro" id="IPR036390">
    <property type="entry name" value="WH_DNA-bd_sf"/>
</dbReference>
<protein>
    <submittedName>
        <fullName evidence="6">LysR family transcriptional regulator</fullName>
    </submittedName>
</protein>
<name>A0ABS7TJ11_9BACT</name>